<dbReference type="Proteomes" id="UP000095283">
    <property type="component" value="Unplaced"/>
</dbReference>
<reference evidence="3" key="1">
    <citation type="submission" date="2016-11" db="UniProtKB">
        <authorList>
            <consortium name="WormBaseParasite"/>
        </authorList>
    </citation>
    <scope>IDENTIFICATION</scope>
</reference>
<accession>A0A1I7WK97</accession>
<feature type="compositionally biased region" description="Polar residues" evidence="1">
    <location>
        <begin position="167"/>
        <end position="176"/>
    </location>
</feature>
<evidence type="ECO:0000256" key="1">
    <source>
        <dbReference type="SAM" id="MobiDB-lite"/>
    </source>
</evidence>
<protein>
    <submittedName>
        <fullName evidence="3">STI1 domain-containing protein</fullName>
    </submittedName>
</protein>
<name>A0A1I7WK97_HETBA</name>
<proteinExistence type="predicted"/>
<keyword evidence="2" id="KW-1185">Reference proteome</keyword>
<dbReference type="WBParaSite" id="Hba_05460">
    <property type="protein sequence ID" value="Hba_05460"/>
    <property type="gene ID" value="Hba_05460"/>
</dbReference>
<feature type="compositionally biased region" description="Low complexity" evidence="1">
    <location>
        <begin position="137"/>
        <end position="150"/>
    </location>
</feature>
<sequence length="241" mass="25936">MNRLKLPQFQLITAYVLDDLQITLFSSFSSFSSFSYLRNSAINTTWRPIVLLDTVCSHRVSLLISHCVVSCPRDSIFSSLLWQASTRLDYNAKHICTPLLMYYSKCKLTIFSNSAMSGNSALRNLYLSQLTGLSGGSPSPSSLPSSGPSSATGALQLETSAPEPSPKATTPVPSQADMSGLPHWFTGLLPPPIPQQQQGIPNNVNSILEHMQAMQGLHLLGGNMGALAAALNHTPVGSKEC</sequence>
<feature type="region of interest" description="Disordered" evidence="1">
    <location>
        <begin position="137"/>
        <end position="176"/>
    </location>
</feature>
<evidence type="ECO:0000313" key="2">
    <source>
        <dbReference type="Proteomes" id="UP000095283"/>
    </source>
</evidence>
<dbReference type="AlphaFoldDB" id="A0A1I7WK97"/>
<evidence type="ECO:0000313" key="3">
    <source>
        <dbReference type="WBParaSite" id="Hba_05460"/>
    </source>
</evidence>
<organism evidence="2 3">
    <name type="scientific">Heterorhabditis bacteriophora</name>
    <name type="common">Entomopathogenic nematode worm</name>
    <dbReference type="NCBI Taxonomy" id="37862"/>
    <lineage>
        <taxon>Eukaryota</taxon>
        <taxon>Metazoa</taxon>
        <taxon>Ecdysozoa</taxon>
        <taxon>Nematoda</taxon>
        <taxon>Chromadorea</taxon>
        <taxon>Rhabditida</taxon>
        <taxon>Rhabditina</taxon>
        <taxon>Rhabditomorpha</taxon>
        <taxon>Strongyloidea</taxon>
        <taxon>Heterorhabditidae</taxon>
        <taxon>Heterorhabditis</taxon>
    </lineage>
</organism>